<reference evidence="4" key="1">
    <citation type="submission" date="2020-10" db="EMBL/GenBank/DDBJ databases">
        <authorList>
            <person name="Gilroy R."/>
        </authorList>
    </citation>
    <scope>NUCLEOTIDE SEQUENCE</scope>
    <source>
        <strain evidence="4">ChiGjej1B1-2707</strain>
    </source>
</reference>
<gene>
    <name evidence="4" type="ORF">IAA69_00320</name>
</gene>
<feature type="transmembrane region" description="Helical" evidence="2">
    <location>
        <begin position="123"/>
        <end position="150"/>
    </location>
</feature>
<feature type="compositionally biased region" description="Basic and acidic residues" evidence="1">
    <location>
        <begin position="34"/>
        <end position="44"/>
    </location>
</feature>
<evidence type="ECO:0000256" key="2">
    <source>
        <dbReference type="SAM" id="Phobius"/>
    </source>
</evidence>
<accession>A0A9D0ZZ91</accession>
<proteinExistence type="predicted"/>
<evidence type="ECO:0000313" key="5">
    <source>
        <dbReference type="Proteomes" id="UP000824261"/>
    </source>
</evidence>
<feature type="domain" description="Zinc-ribbon" evidence="3">
    <location>
        <begin position="2"/>
        <end position="24"/>
    </location>
</feature>
<dbReference type="Proteomes" id="UP000824261">
    <property type="component" value="Unassembled WGS sequence"/>
</dbReference>
<keyword evidence="2" id="KW-1133">Transmembrane helix</keyword>
<keyword evidence="2" id="KW-0472">Membrane</keyword>
<dbReference type="EMBL" id="DVGB01000004">
    <property type="protein sequence ID" value="HIR00713.1"/>
    <property type="molecule type" value="Genomic_DNA"/>
</dbReference>
<evidence type="ECO:0000259" key="3">
    <source>
        <dbReference type="Pfam" id="PF13240"/>
    </source>
</evidence>
<feature type="transmembrane region" description="Helical" evidence="2">
    <location>
        <begin position="196"/>
        <end position="219"/>
    </location>
</feature>
<feature type="transmembrane region" description="Helical" evidence="2">
    <location>
        <begin position="75"/>
        <end position="96"/>
    </location>
</feature>
<reference evidence="4" key="2">
    <citation type="journal article" date="2021" name="PeerJ">
        <title>Extensive microbial diversity within the chicken gut microbiome revealed by metagenomics and culture.</title>
        <authorList>
            <person name="Gilroy R."/>
            <person name="Ravi A."/>
            <person name="Getino M."/>
            <person name="Pursley I."/>
            <person name="Horton D.L."/>
            <person name="Alikhan N.F."/>
            <person name="Baker D."/>
            <person name="Gharbi K."/>
            <person name="Hall N."/>
            <person name="Watson M."/>
            <person name="Adriaenssens E.M."/>
            <person name="Foster-Nyarko E."/>
            <person name="Jarju S."/>
            <person name="Secka A."/>
            <person name="Antonio M."/>
            <person name="Oren A."/>
            <person name="Chaudhuri R.R."/>
            <person name="La Ragione R."/>
            <person name="Hildebrand F."/>
            <person name="Pallen M.J."/>
        </authorList>
    </citation>
    <scope>NUCLEOTIDE SEQUENCE</scope>
    <source>
        <strain evidence="4">ChiGjej1B1-2707</strain>
    </source>
</reference>
<dbReference type="InterPro" id="IPR026870">
    <property type="entry name" value="Zinc_ribbon_dom"/>
</dbReference>
<keyword evidence="2" id="KW-0812">Transmembrane</keyword>
<dbReference type="Pfam" id="PF13240">
    <property type="entry name" value="Zn_Ribbon_1"/>
    <property type="match status" value="1"/>
</dbReference>
<comment type="caution">
    <text evidence="4">The sequence shown here is derived from an EMBL/GenBank/DDBJ whole genome shotgun (WGS) entry which is preliminary data.</text>
</comment>
<feature type="transmembrane region" description="Helical" evidence="2">
    <location>
        <begin position="162"/>
        <end position="184"/>
    </location>
</feature>
<evidence type="ECO:0000256" key="1">
    <source>
        <dbReference type="SAM" id="MobiDB-lite"/>
    </source>
</evidence>
<name>A0A9D0ZZ91_9ACTN</name>
<evidence type="ECO:0000313" key="4">
    <source>
        <dbReference type="EMBL" id="HIR00713.1"/>
    </source>
</evidence>
<organism evidence="4 5">
    <name type="scientific">Candidatus Aveggerthella stercoripullorum</name>
    <dbReference type="NCBI Taxonomy" id="2840688"/>
    <lineage>
        <taxon>Bacteria</taxon>
        <taxon>Bacillati</taxon>
        <taxon>Actinomycetota</taxon>
        <taxon>Coriobacteriia</taxon>
        <taxon>Eggerthellales</taxon>
        <taxon>Eggerthellaceae</taxon>
        <taxon>Eggerthellaceae incertae sedis</taxon>
        <taxon>Candidatus Aveggerthella</taxon>
    </lineage>
</organism>
<dbReference type="AlphaFoldDB" id="A0A9D0ZZ91"/>
<feature type="region of interest" description="Disordered" evidence="1">
    <location>
        <begin position="34"/>
        <end position="63"/>
    </location>
</feature>
<protein>
    <submittedName>
        <fullName evidence="4">Zinc ribbon domain-containing protein</fullName>
    </submittedName>
</protein>
<sequence>MFCPKCGHELETHAAFCGNCGEPVADVASLGGAEREGVSPDRAPDFAPNSSSASVSYPAPTPQVSDTKFKHVTGIVSIALILASFLPWVSLDAYILKQSASLPELFQLAARLSSYESFASSDAYIMLAAVAVVLGFLWLIMVCMLGNAAYQSFRHSKETQAGYVTALLAVVVVLIACFGVDASISQGTNSMVGVTVSGVISATIWPWATGIVSIVMLSLQSKGRK</sequence>